<sequence>MLLITTLPKEIQHDILWHLDEIVDQVAAALAHPLWCSILQIKSLQATRYQPTGMGNSLGYPLIHNLFFETADQISCVVKDGAVTCFRLRFLRGEWWDNPNLQDTWDISNCPFLDEPLVKAAVMWGPPWKLEIETHSPLSYTVPQLFECTETTTVRDFLIAGSAGNINLPGYIEGEGFPPGTRQEITVSRSTIYGFRRDSRIKNETAQDPNVIMITNFTIVRRSTKQYLEWMATDQHLESSQRPV</sequence>
<dbReference type="Proteomes" id="UP001373714">
    <property type="component" value="Unassembled WGS sequence"/>
</dbReference>
<protein>
    <submittedName>
        <fullName evidence="1">Uncharacterized protein</fullName>
    </submittedName>
</protein>
<accession>A0AAV9VN56</accession>
<evidence type="ECO:0000313" key="2">
    <source>
        <dbReference type="Proteomes" id="UP001373714"/>
    </source>
</evidence>
<evidence type="ECO:0000313" key="1">
    <source>
        <dbReference type="EMBL" id="KAK6362575.1"/>
    </source>
</evidence>
<name>A0AAV9VN56_9PEZI</name>
<keyword evidence="2" id="KW-1185">Reference proteome</keyword>
<proteinExistence type="predicted"/>
<organism evidence="1 2">
    <name type="scientific">Orbilia blumenaviensis</name>
    <dbReference type="NCBI Taxonomy" id="1796055"/>
    <lineage>
        <taxon>Eukaryota</taxon>
        <taxon>Fungi</taxon>
        <taxon>Dikarya</taxon>
        <taxon>Ascomycota</taxon>
        <taxon>Pezizomycotina</taxon>
        <taxon>Orbiliomycetes</taxon>
        <taxon>Orbiliales</taxon>
        <taxon>Orbiliaceae</taxon>
        <taxon>Orbilia</taxon>
    </lineage>
</organism>
<comment type="caution">
    <text evidence="1">The sequence shown here is derived from an EMBL/GenBank/DDBJ whole genome shotgun (WGS) entry which is preliminary data.</text>
</comment>
<dbReference type="AlphaFoldDB" id="A0AAV9VN56"/>
<gene>
    <name evidence="1" type="ORF">TWF730_000032</name>
</gene>
<reference evidence="1 2" key="1">
    <citation type="submission" date="2019-10" db="EMBL/GenBank/DDBJ databases">
        <authorList>
            <person name="Palmer J.M."/>
        </authorList>
    </citation>
    <scope>NUCLEOTIDE SEQUENCE [LARGE SCALE GENOMIC DNA]</scope>
    <source>
        <strain evidence="1 2">TWF730</strain>
    </source>
</reference>
<dbReference type="EMBL" id="JAVHNS010000001">
    <property type="protein sequence ID" value="KAK6362575.1"/>
    <property type="molecule type" value="Genomic_DNA"/>
</dbReference>